<evidence type="ECO:0000313" key="5">
    <source>
        <dbReference type="Proteomes" id="UP000178099"/>
    </source>
</evidence>
<dbReference type="GO" id="GO:0016779">
    <property type="term" value="F:nucleotidyltransferase activity"/>
    <property type="evidence" value="ECO:0007669"/>
    <property type="project" value="UniProtKB-KW"/>
</dbReference>
<sequence>MKAIILAAGKGMRMRPLTIKTPKFLLKVGGKPIADYIFEALPDEVTDVVVVIKYLGDKIKKHLGNRYYGRRIRYVSGSSRGTAYSLLAAKKLILKNERFFIIHGDELPGKSKMRQCLDYEFSWLCRYVTDPSQSGVALVSPRGRILKVVEKPDRYLSNLAVSGVMLVNTTLFKYKPMRHKNGEYFLTSMMSQFVKEHAVYTVVDKPDIFFNSPADIDRF</sequence>
<evidence type="ECO:0000256" key="1">
    <source>
        <dbReference type="ARBA" id="ARBA00022679"/>
    </source>
</evidence>
<keyword evidence="2" id="KW-0548">Nucleotidyltransferase</keyword>
<dbReference type="Pfam" id="PF00483">
    <property type="entry name" value="NTP_transferase"/>
    <property type="match status" value="1"/>
</dbReference>
<dbReference type="InterPro" id="IPR050065">
    <property type="entry name" value="GlmU-like"/>
</dbReference>
<dbReference type="Proteomes" id="UP000178099">
    <property type="component" value="Unassembled WGS sequence"/>
</dbReference>
<evidence type="ECO:0000313" key="4">
    <source>
        <dbReference type="EMBL" id="OGZ12745.1"/>
    </source>
</evidence>
<proteinExistence type="predicted"/>
<name>A0A1G2DGH9_9BACT</name>
<dbReference type="InterPro" id="IPR029044">
    <property type="entry name" value="Nucleotide-diphossugar_trans"/>
</dbReference>
<feature type="domain" description="Nucleotidyl transferase" evidence="3">
    <location>
        <begin position="2"/>
        <end position="201"/>
    </location>
</feature>
<dbReference type="PANTHER" id="PTHR43584">
    <property type="entry name" value="NUCLEOTIDYL TRANSFERASE"/>
    <property type="match status" value="1"/>
</dbReference>
<dbReference type="SUPFAM" id="SSF53448">
    <property type="entry name" value="Nucleotide-diphospho-sugar transferases"/>
    <property type="match status" value="1"/>
</dbReference>
<dbReference type="Gene3D" id="3.90.550.10">
    <property type="entry name" value="Spore Coat Polysaccharide Biosynthesis Protein SpsA, Chain A"/>
    <property type="match status" value="1"/>
</dbReference>
<gene>
    <name evidence="4" type="ORF">A3D67_02965</name>
</gene>
<dbReference type="EMBL" id="MHLN01000002">
    <property type="protein sequence ID" value="OGZ12745.1"/>
    <property type="molecule type" value="Genomic_DNA"/>
</dbReference>
<dbReference type="PANTHER" id="PTHR43584:SF8">
    <property type="entry name" value="N-ACETYLMURAMATE ALPHA-1-PHOSPHATE URIDYLYLTRANSFERASE"/>
    <property type="match status" value="1"/>
</dbReference>
<dbReference type="InterPro" id="IPR005835">
    <property type="entry name" value="NTP_transferase_dom"/>
</dbReference>
<dbReference type="AlphaFoldDB" id="A0A1G2DGH9"/>
<organism evidence="4 5">
    <name type="scientific">Candidatus Lloydbacteria bacterium RIFCSPHIGHO2_02_FULL_51_22</name>
    <dbReference type="NCBI Taxonomy" id="1798663"/>
    <lineage>
        <taxon>Bacteria</taxon>
        <taxon>Candidatus Lloydiibacteriota</taxon>
    </lineage>
</organism>
<comment type="caution">
    <text evidence="4">The sequence shown here is derived from an EMBL/GenBank/DDBJ whole genome shotgun (WGS) entry which is preliminary data.</text>
</comment>
<reference evidence="4 5" key="1">
    <citation type="journal article" date="2016" name="Nat. Commun.">
        <title>Thousands of microbial genomes shed light on interconnected biogeochemical processes in an aquifer system.</title>
        <authorList>
            <person name="Anantharaman K."/>
            <person name="Brown C.T."/>
            <person name="Hug L.A."/>
            <person name="Sharon I."/>
            <person name="Castelle C.J."/>
            <person name="Probst A.J."/>
            <person name="Thomas B.C."/>
            <person name="Singh A."/>
            <person name="Wilkins M.J."/>
            <person name="Karaoz U."/>
            <person name="Brodie E.L."/>
            <person name="Williams K.H."/>
            <person name="Hubbard S.S."/>
            <person name="Banfield J.F."/>
        </authorList>
    </citation>
    <scope>NUCLEOTIDE SEQUENCE [LARGE SCALE GENOMIC DNA]</scope>
</reference>
<protein>
    <recommendedName>
        <fullName evidence="3">Nucleotidyl transferase domain-containing protein</fullName>
    </recommendedName>
</protein>
<keyword evidence="1" id="KW-0808">Transferase</keyword>
<evidence type="ECO:0000256" key="2">
    <source>
        <dbReference type="ARBA" id="ARBA00022695"/>
    </source>
</evidence>
<evidence type="ECO:0000259" key="3">
    <source>
        <dbReference type="Pfam" id="PF00483"/>
    </source>
</evidence>
<dbReference type="CDD" id="cd04181">
    <property type="entry name" value="NTP_transferase"/>
    <property type="match status" value="1"/>
</dbReference>
<accession>A0A1G2DGH9</accession>